<keyword evidence="1" id="KW-0812">Transmembrane</keyword>
<dbReference type="InParanoid" id="B9S676"/>
<evidence type="ECO:0000313" key="2">
    <source>
        <dbReference type="EMBL" id="EEF40884.1"/>
    </source>
</evidence>
<keyword evidence="1" id="KW-1133">Transmembrane helix</keyword>
<evidence type="ECO:0000313" key="3">
    <source>
        <dbReference type="Proteomes" id="UP000008311"/>
    </source>
</evidence>
<dbReference type="Proteomes" id="UP000008311">
    <property type="component" value="Unassembled WGS sequence"/>
</dbReference>
<name>B9S676_RICCO</name>
<proteinExistence type="predicted"/>
<dbReference type="eggNOG" id="KOG4770">
    <property type="taxonomic scope" value="Eukaryota"/>
</dbReference>
<feature type="transmembrane region" description="Helical" evidence="1">
    <location>
        <begin position="87"/>
        <end position="109"/>
    </location>
</feature>
<evidence type="ECO:0000256" key="1">
    <source>
        <dbReference type="SAM" id="Phobius"/>
    </source>
</evidence>
<dbReference type="EMBL" id="EQ973878">
    <property type="protein sequence ID" value="EEF40884.1"/>
    <property type="molecule type" value="Genomic_DNA"/>
</dbReference>
<accession>B9S676</accession>
<reference evidence="3" key="1">
    <citation type="journal article" date="2010" name="Nat. Biotechnol.">
        <title>Draft genome sequence of the oilseed species Ricinus communis.</title>
        <authorList>
            <person name="Chan A.P."/>
            <person name="Crabtree J."/>
            <person name="Zhao Q."/>
            <person name="Lorenzi H."/>
            <person name="Orvis J."/>
            <person name="Puiu D."/>
            <person name="Melake-Berhan A."/>
            <person name="Jones K.M."/>
            <person name="Redman J."/>
            <person name="Chen G."/>
            <person name="Cahoon E.B."/>
            <person name="Gedil M."/>
            <person name="Stanke M."/>
            <person name="Haas B.J."/>
            <person name="Wortman J.R."/>
            <person name="Fraser-Liggett C.M."/>
            <person name="Ravel J."/>
            <person name="Rabinowicz P.D."/>
        </authorList>
    </citation>
    <scope>NUCLEOTIDE SEQUENCE [LARGE SCALE GENOMIC DNA]</scope>
    <source>
        <strain evidence="3">cv. Hale</strain>
    </source>
</reference>
<dbReference type="AlphaFoldDB" id="B9S676"/>
<sequence length="110" mass="12820">MQTKYKALLSQSQVSRLERLQGHSRFLAPFRPKSSLPATSFYRQLLDLEVSYSYLSRWEGHLRQERLICAAFPQYLSDQLMGLGWKVFLPLSLARVVPIFGVLVTFQWLL</sequence>
<dbReference type="STRING" id="3988.B9S676"/>
<organism evidence="2 3">
    <name type="scientific">Ricinus communis</name>
    <name type="common">Castor bean</name>
    <dbReference type="NCBI Taxonomy" id="3988"/>
    <lineage>
        <taxon>Eukaryota</taxon>
        <taxon>Viridiplantae</taxon>
        <taxon>Streptophyta</taxon>
        <taxon>Embryophyta</taxon>
        <taxon>Tracheophyta</taxon>
        <taxon>Spermatophyta</taxon>
        <taxon>Magnoliopsida</taxon>
        <taxon>eudicotyledons</taxon>
        <taxon>Gunneridae</taxon>
        <taxon>Pentapetalae</taxon>
        <taxon>rosids</taxon>
        <taxon>fabids</taxon>
        <taxon>Malpighiales</taxon>
        <taxon>Euphorbiaceae</taxon>
        <taxon>Acalyphoideae</taxon>
        <taxon>Acalypheae</taxon>
        <taxon>Ricinus</taxon>
    </lineage>
</organism>
<keyword evidence="3" id="KW-1185">Reference proteome</keyword>
<keyword evidence="1" id="KW-0472">Membrane</keyword>
<gene>
    <name evidence="2" type="ORF">RCOM_0674190</name>
</gene>
<protein>
    <submittedName>
        <fullName evidence="2">NADH dehydrogenase, putative</fullName>
    </submittedName>
</protein>